<gene>
    <name evidence="13" type="ORF">CSSPJE1EN1_LOCUS15233</name>
</gene>
<dbReference type="InterPro" id="IPR008271">
    <property type="entry name" value="Ser/Thr_kinase_AS"/>
</dbReference>
<dbReference type="Pfam" id="PF12819">
    <property type="entry name" value="Malectin_like"/>
    <property type="match status" value="1"/>
</dbReference>
<dbReference type="InterPro" id="IPR000719">
    <property type="entry name" value="Prot_kinase_dom"/>
</dbReference>
<keyword evidence="3" id="KW-0433">Leucine-rich repeat</keyword>
<keyword evidence="6 10" id="KW-1133">Transmembrane helix</keyword>
<feature type="signal peptide" evidence="11">
    <location>
        <begin position="1"/>
        <end position="34"/>
    </location>
</feature>
<dbReference type="PROSITE" id="PS00108">
    <property type="entry name" value="PROTEIN_KINASE_ST"/>
    <property type="match status" value="1"/>
</dbReference>
<feature type="transmembrane region" description="Helical" evidence="10">
    <location>
        <begin position="537"/>
        <end position="561"/>
    </location>
</feature>
<dbReference type="InterPro" id="IPR024788">
    <property type="entry name" value="Malectin-like_Carb-bd_dom"/>
</dbReference>
<dbReference type="PROSITE" id="PS50011">
    <property type="entry name" value="PROTEIN_KINASE_DOM"/>
    <property type="match status" value="1"/>
</dbReference>
<dbReference type="SMART" id="SM00220">
    <property type="entry name" value="S_TKc"/>
    <property type="match status" value="1"/>
</dbReference>
<sequence>MEKPKRIWKAMLTLLIAVLEALVCTLSSAPGVWAQIQGSVFVDCGSVASYVDSITNISWVPDAPEYITTGVNGYVPSAPSIYPNFSEFTTVRYFPDTRAKNCYSFPVMPNSTYLIRGTFFYGNYDNGTTLPSFQMAIDGTVVANVTFDNAAIFVYHEFMVASVSNVTFLCLLRDSSNSVPFISAISFSFLPPDFFYTTISNFLYGTKRQYFETKYRLNFGGDGLVRHPDDEFDRYWFPIQGSNSTFIQSTSPLQSLVASKIVGPNNNLWGEPPETVMDTALTSSGNITITFPDDYSYQYILSFYYAELNSTANASSRNFYLEVPGSYYGFILLNPYSNSSKGAFSAVLELYWELPYTPGTDIVLYPDQTVSSPLGPIANALETLEMSTNPLVTMTNNQDAIAIEEIKSSMNLTDWTGDPCVPVPYPWVNCSRDLNSVLSITAVNLSGYNLTGPISPSFGNLQSLTSLFLQNNSLSGTIPDWLANLLSLSELFVWNNNFSGPIPPSLLSKNSWNFTYLPGNPFLQGPSSTSNTKSTNIAIIIGPVIGGILALIIIIFLVLCIKRKSHAKGFTKRKERTLIGEHLQMMKSIHGGANLYSLAQVTIATNNFKTQIGKGGFGPVYYGKLEDGREVAVKVLDVKSSQGPSEFFNEVDVLSRVSHRNLVSLIGYCLEDDQQMLIYEYIHKGSLYDHLYGDLSTSSNEQLDWTTRLHIALNASQGLEYLHSGCNPSIIHRDVKSSNILLPSDMKNAKVADFGLSRLTYGENITHITTNVKGTAGYLDPEYFTSQCLSVKSDVYSFGVVLLEIISGRKAIDTTIPNREAWNLCDWVRFNLQEGNINKILDPIVKASNPNLDAIWKVAEIAIQCVEPKAIHRPIMTKVVEELRAAITFQEGNALPSNYSNSTTYEIQNQSGSQMVLTSPR</sequence>
<evidence type="ECO:0000256" key="6">
    <source>
        <dbReference type="ARBA" id="ARBA00022989"/>
    </source>
</evidence>
<keyword evidence="7 10" id="KW-0472">Membrane</keyword>
<dbReference type="EC" id="2.7.11.1" evidence="2"/>
<evidence type="ECO:0000256" key="1">
    <source>
        <dbReference type="ARBA" id="ARBA00004167"/>
    </source>
</evidence>
<protein>
    <recommendedName>
        <fullName evidence="2">non-specific serine/threonine protein kinase</fullName>
        <ecNumber evidence="2">2.7.11.1</ecNumber>
    </recommendedName>
</protein>
<keyword evidence="14" id="KW-1185">Reference proteome</keyword>
<keyword evidence="5" id="KW-0677">Repeat</keyword>
<accession>A0ABP0WWE4</accession>
<dbReference type="EMBL" id="OZ020098">
    <property type="protein sequence ID" value="CAK9269755.1"/>
    <property type="molecule type" value="Genomic_DNA"/>
</dbReference>
<dbReference type="InterPro" id="IPR011009">
    <property type="entry name" value="Kinase-like_dom_sf"/>
</dbReference>
<dbReference type="Gene3D" id="3.80.10.10">
    <property type="entry name" value="Ribonuclease Inhibitor"/>
    <property type="match status" value="1"/>
</dbReference>
<evidence type="ECO:0000256" key="8">
    <source>
        <dbReference type="ARBA" id="ARBA00047899"/>
    </source>
</evidence>
<dbReference type="InterPro" id="IPR001245">
    <property type="entry name" value="Ser-Thr/Tyr_kinase_cat_dom"/>
</dbReference>
<feature type="domain" description="Protein kinase" evidence="12">
    <location>
        <begin position="606"/>
        <end position="887"/>
    </location>
</feature>
<evidence type="ECO:0000256" key="3">
    <source>
        <dbReference type="ARBA" id="ARBA00022614"/>
    </source>
</evidence>
<organism evidence="13 14">
    <name type="scientific">Sphagnum jensenii</name>
    <dbReference type="NCBI Taxonomy" id="128206"/>
    <lineage>
        <taxon>Eukaryota</taxon>
        <taxon>Viridiplantae</taxon>
        <taxon>Streptophyta</taxon>
        <taxon>Embryophyta</taxon>
        <taxon>Bryophyta</taxon>
        <taxon>Sphagnophytina</taxon>
        <taxon>Sphagnopsida</taxon>
        <taxon>Sphagnales</taxon>
        <taxon>Sphagnaceae</taxon>
        <taxon>Sphagnum</taxon>
    </lineage>
</organism>
<keyword evidence="4 10" id="KW-0812">Transmembrane</keyword>
<dbReference type="InterPro" id="IPR001611">
    <property type="entry name" value="Leu-rich_rpt"/>
</dbReference>
<comment type="catalytic activity">
    <reaction evidence="9">
        <text>L-seryl-[protein] + ATP = O-phospho-L-seryl-[protein] + ADP + H(+)</text>
        <dbReference type="Rhea" id="RHEA:17989"/>
        <dbReference type="Rhea" id="RHEA-COMP:9863"/>
        <dbReference type="Rhea" id="RHEA-COMP:11604"/>
        <dbReference type="ChEBI" id="CHEBI:15378"/>
        <dbReference type="ChEBI" id="CHEBI:29999"/>
        <dbReference type="ChEBI" id="CHEBI:30616"/>
        <dbReference type="ChEBI" id="CHEBI:83421"/>
        <dbReference type="ChEBI" id="CHEBI:456216"/>
        <dbReference type="EC" id="2.7.11.1"/>
    </reaction>
</comment>
<dbReference type="PANTHER" id="PTHR45631:SF68">
    <property type="entry name" value="REPEAT FAMILY PROTEIN, PUTATIVE, EXPRESSED-RELATED"/>
    <property type="match status" value="1"/>
</dbReference>
<evidence type="ECO:0000256" key="10">
    <source>
        <dbReference type="SAM" id="Phobius"/>
    </source>
</evidence>
<keyword evidence="11" id="KW-0732">Signal</keyword>
<dbReference type="SUPFAM" id="SSF52058">
    <property type="entry name" value="L domain-like"/>
    <property type="match status" value="1"/>
</dbReference>
<dbReference type="Pfam" id="PF00560">
    <property type="entry name" value="LRR_1"/>
    <property type="match status" value="1"/>
</dbReference>
<evidence type="ECO:0000313" key="14">
    <source>
        <dbReference type="Proteomes" id="UP001497444"/>
    </source>
</evidence>
<name>A0ABP0WWE4_9BRYO</name>
<dbReference type="Gene3D" id="1.10.510.10">
    <property type="entry name" value="Transferase(Phosphotransferase) domain 1"/>
    <property type="match status" value="1"/>
</dbReference>
<dbReference type="SUPFAM" id="SSF56112">
    <property type="entry name" value="Protein kinase-like (PK-like)"/>
    <property type="match status" value="1"/>
</dbReference>
<dbReference type="Proteomes" id="UP001497444">
    <property type="component" value="Chromosome 3"/>
</dbReference>
<evidence type="ECO:0000256" key="5">
    <source>
        <dbReference type="ARBA" id="ARBA00022737"/>
    </source>
</evidence>
<dbReference type="Pfam" id="PF07714">
    <property type="entry name" value="PK_Tyr_Ser-Thr"/>
    <property type="match status" value="1"/>
</dbReference>
<evidence type="ECO:0000256" key="4">
    <source>
        <dbReference type="ARBA" id="ARBA00022692"/>
    </source>
</evidence>
<evidence type="ECO:0000313" key="13">
    <source>
        <dbReference type="EMBL" id="CAK9269755.1"/>
    </source>
</evidence>
<feature type="chain" id="PRO_5045787740" description="non-specific serine/threonine protein kinase" evidence="11">
    <location>
        <begin position="35"/>
        <end position="921"/>
    </location>
</feature>
<evidence type="ECO:0000256" key="9">
    <source>
        <dbReference type="ARBA" id="ARBA00048679"/>
    </source>
</evidence>
<dbReference type="PANTHER" id="PTHR45631">
    <property type="entry name" value="OS07G0107800 PROTEIN-RELATED"/>
    <property type="match status" value="1"/>
</dbReference>
<comment type="subcellular location">
    <subcellularLocation>
        <location evidence="1">Membrane</location>
        <topology evidence="1">Single-pass membrane protein</topology>
    </subcellularLocation>
</comment>
<comment type="catalytic activity">
    <reaction evidence="8">
        <text>L-threonyl-[protein] + ATP = O-phospho-L-threonyl-[protein] + ADP + H(+)</text>
        <dbReference type="Rhea" id="RHEA:46608"/>
        <dbReference type="Rhea" id="RHEA-COMP:11060"/>
        <dbReference type="Rhea" id="RHEA-COMP:11605"/>
        <dbReference type="ChEBI" id="CHEBI:15378"/>
        <dbReference type="ChEBI" id="CHEBI:30013"/>
        <dbReference type="ChEBI" id="CHEBI:30616"/>
        <dbReference type="ChEBI" id="CHEBI:61977"/>
        <dbReference type="ChEBI" id="CHEBI:456216"/>
        <dbReference type="EC" id="2.7.11.1"/>
    </reaction>
</comment>
<evidence type="ECO:0000256" key="2">
    <source>
        <dbReference type="ARBA" id="ARBA00012513"/>
    </source>
</evidence>
<evidence type="ECO:0000259" key="12">
    <source>
        <dbReference type="PROSITE" id="PS50011"/>
    </source>
</evidence>
<evidence type="ECO:0000256" key="11">
    <source>
        <dbReference type="SAM" id="SignalP"/>
    </source>
</evidence>
<evidence type="ECO:0000256" key="7">
    <source>
        <dbReference type="ARBA" id="ARBA00023136"/>
    </source>
</evidence>
<reference evidence="13" key="1">
    <citation type="submission" date="2024-02" db="EMBL/GenBank/DDBJ databases">
        <authorList>
            <consortium name="ELIXIR-Norway"/>
            <consortium name="Elixir Norway"/>
        </authorList>
    </citation>
    <scope>NUCLEOTIDE SEQUENCE</scope>
</reference>
<dbReference type="CDD" id="cd14066">
    <property type="entry name" value="STKc_IRAK"/>
    <property type="match status" value="1"/>
</dbReference>
<dbReference type="InterPro" id="IPR032675">
    <property type="entry name" value="LRR_dom_sf"/>
</dbReference>
<dbReference type="Gene3D" id="3.30.200.20">
    <property type="entry name" value="Phosphorylase Kinase, domain 1"/>
    <property type="match status" value="1"/>
</dbReference>
<proteinExistence type="predicted"/>